<proteinExistence type="predicted"/>
<organism evidence="1 2">
    <name type="scientific">Candidatus Magnetoglobus multicellularis str. Araruama</name>
    <dbReference type="NCBI Taxonomy" id="890399"/>
    <lineage>
        <taxon>Bacteria</taxon>
        <taxon>Pseudomonadati</taxon>
        <taxon>Thermodesulfobacteriota</taxon>
        <taxon>Desulfobacteria</taxon>
        <taxon>Desulfobacterales</taxon>
        <taxon>Desulfobacteraceae</taxon>
        <taxon>Candidatus Magnetoglobus</taxon>
    </lineage>
</organism>
<protein>
    <submittedName>
        <fullName evidence="1">Uncharacterized protein</fullName>
    </submittedName>
</protein>
<dbReference type="AlphaFoldDB" id="A0A1V1NXP3"/>
<reference evidence="2" key="1">
    <citation type="submission" date="2012-11" db="EMBL/GenBank/DDBJ databases">
        <authorList>
            <person name="Lucero-Rivera Y.E."/>
            <person name="Tovar-Ramirez D."/>
        </authorList>
    </citation>
    <scope>NUCLEOTIDE SEQUENCE [LARGE SCALE GENOMIC DNA]</scope>
    <source>
        <strain evidence="2">Araruama</strain>
    </source>
</reference>
<sequence>MSSIINLNLYKGKGVPVSQRGETLPSCHFETESPQNYDAEDGLRNAVNVAIALGQPLLITGEPGTGNYRKFLFMERFT</sequence>
<gene>
    <name evidence="1" type="ORF">OMM_11733</name>
</gene>
<name>A0A1V1NXP3_9BACT</name>
<comment type="caution">
    <text evidence="1">The sequence shown here is derived from an EMBL/GenBank/DDBJ whole genome shotgun (WGS) entry which is preliminary data.</text>
</comment>
<accession>A0A1V1NXP3</accession>
<evidence type="ECO:0000313" key="1">
    <source>
        <dbReference type="EMBL" id="ETR67314.1"/>
    </source>
</evidence>
<dbReference type="Proteomes" id="UP000189670">
    <property type="component" value="Unassembled WGS sequence"/>
</dbReference>
<evidence type="ECO:0000313" key="2">
    <source>
        <dbReference type="Proteomes" id="UP000189670"/>
    </source>
</evidence>
<dbReference type="EMBL" id="ATBP01001445">
    <property type="protein sequence ID" value="ETR67314.1"/>
    <property type="molecule type" value="Genomic_DNA"/>
</dbReference>